<evidence type="ECO:0000256" key="5">
    <source>
        <dbReference type="ARBA" id="ARBA00023136"/>
    </source>
</evidence>
<gene>
    <name evidence="10" type="ORF">BpHYR1_016566</name>
</gene>
<feature type="repeat" description="ANK" evidence="8">
    <location>
        <begin position="57"/>
        <end position="89"/>
    </location>
</feature>
<keyword evidence="5" id="KW-0472">Membrane</keyword>
<evidence type="ECO:0000256" key="4">
    <source>
        <dbReference type="ARBA" id="ARBA00023043"/>
    </source>
</evidence>
<evidence type="ECO:0000259" key="9">
    <source>
        <dbReference type="Pfam" id="PF11904"/>
    </source>
</evidence>
<dbReference type="OrthoDB" id="1585644at2759"/>
<dbReference type="PROSITE" id="PS50297">
    <property type="entry name" value="ANK_REP_REGION"/>
    <property type="match status" value="1"/>
</dbReference>
<comment type="caution">
    <text evidence="10">The sequence shown here is derived from an EMBL/GenBank/DDBJ whole genome shotgun (WGS) entry which is preliminary data.</text>
</comment>
<sequence>MILKYKFNNTTLTTSPTELHYSILSDDTNEFSRTLSKFKKSLKKTELEEKLCQRDQYGNTALHLAVMTGNLEATRLLLESDSRVKIRNEQFWTPLHEAISLGNKEMVKILYSKFIKEVKNEFENSVPLIKISLKEMLDFYVEIKWDFETWIPFVSRFLPSDVCKVYKYGTKIRIDTTLEDVARAAHNTDNSNGEQSGFSPLNWKRGDLSFIVDIRQEKNKSSIVFLDNNKKTYVRIDPRKNEDEEMDEETLSKEIEFLLSNEIAHVKLDTSAAEFALMETGWLSKKPKIDFVNGYLSTFYDIKNLYVVSKVRLEHLSAEELKKKEMEHKKFLEYLGGKSQEQVFELSNDTKKDSTDSLVSIGSKTESSNQPRLITWDEYMNHSVDNCPTFGRKLKLKENRKEFKAQIAMSDEFPLNVTELNNLLEALAPLGKFRRLKEFIDLKLPSGFPVKIDIPIVATVSAKVCFQNFKRDFKFDPNFFSIPPSYEQIQVE</sequence>
<dbReference type="GO" id="GO:0005102">
    <property type="term" value="F:signaling receptor binding"/>
    <property type="evidence" value="ECO:0007669"/>
    <property type="project" value="TreeGrafter"/>
</dbReference>
<evidence type="ECO:0000256" key="3">
    <source>
        <dbReference type="ARBA" id="ARBA00022824"/>
    </source>
</evidence>
<evidence type="ECO:0000256" key="2">
    <source>
        <dbReference type="ARBA" id="ARBA00022737"/>
    </source>
</evidence>
<keyword evidence="11" id="KW-1185">Reference proteome</keyword>
<comment type="subcellular location">
    <subcellularLocation>
        <location evidence="1">Endoplasmic reticulum membrane</location>
    </subcellularLocation>
</comment>
<dbReference type="SUPFAM" id="SSF48403">
    <property type="entry name" value="Ankyrin repeat"/>
    <property type="match status" value="1"/>
</dbReference>
<dbReference type="GO" id="GO:0005789">
    <property type="term" value="C:endoplasmic reticulum membrane"/>
    <property type="evidence" value="ECO:0007669"/>
    <property type="project" value="UniProtKB-SubCell"/>
</dbReference>
<evidence type="ECO:0000313" key="10">
    <source>
        <dbReference type="EMBL" id="RNA12311.1"/>
    </source>
</evidence>
<dbReference type="InterPro" id="IPR055285">
    <property type="entry name" value="ANKRD13_C"/>
</dbReference>
<comment type="function">
    <text evidence="7">Acts as a molecular chaperone for G protein-coupled receptors, regulating their biogenesis and exit from the ER.</text>
</comment>
<evidence type="ECO:0000256" key="8">
    <source>
        <dbReference type="PROSITE-ProRule" id="PRU00023"/>
    </source>
</evidence>
<dbReference type="Pfam" id="PF12796">
    <property type="entry name" value="Ank_2"/>
    <property type="match status" value="1"/>
</dbReference>
<dbReference type="PROSITE" id="PS50088">
    <property type="entry name" value="ANK_REPEAT"/>
    <property type="match status" value="1"/>
</dbReference>
<dbReference type="EMBL" id="REGN01005720">
    <property type="protein sequence ID" value="RNA12311.1"/>
    <property type="molecule type" value="Genomic_DNA"/>
</dbReference>
<dbReference type="PANTHER" id="PTHR12447:SF25">
    <property type="entry name" value="ANKYRIN REPEAT DOMAIN-CONTAINING PROTEIN 13C"/>
    <property type="match status" value="1"/>
</dbReference>
<dbReference type="GO" id="GO:0006621">
    <property type="term" value="P:protein retention in ER lumen"/>
    <property type="evidence" value="ECO:0007669"/>
    <property type="project" value="TreeGrafter"/>
</dbReference>
<keyword evidence="2" id="KW-0677">Repeat</keyword>
<dbReference type="InterPro" id="IPR036770">
    <property type="entry name" value="Ankyrin_rpt-contain_sf"/>
</dbReference>
<reference evidence="10 11" key="1">
    <citation type="journal article" date="2018" name="Sci. Rep.">
        <title>Genomic signatures of local adaptation to the degree of environmental predictability in rotifers.</title>
        <authorList>
            <person name="Franch-Gras L."/>
            <person name="Hahn C."/>
            <person name="Garcia-Roger E.M."/>
            <person name="Carmona M.J."/>
            <person name="Serra M."/>
            <person name="Gomez A."/>
        </authorList>
    </citation>
    <scope>NUCLEOTIDE SEQUENCE [LARGE SCALE GENOMIC DNA]</scope>
    <source>
        <strain evidence="10">HYR1</strain>
    </source>
</reference>
<organism evidence="10 11">
    <name type="scientific">Brachionus plicatilis</name>
    <name type="common">Marine rotifer</name>
    <name type="synonym">Brachionus muelleri</name>
    <dbReference type="NCBI Taxonomy" id="10195"/>
    <lineage>
        <taxon>Eukaryota</taxon>
        <taxon>Metazoa</taxon>
        <taxon>Spiralia</taxon>
        <taxon>Gnathifera</taxon>
        <taxon>Rotifera</taxon>
        <taxon>Eurotatoria</taxon>
        <taxon>Monogononta</taxon>
        <taxon>Pseudotrocha</taxon>
        <taxon>Ploima</taxon>
        <taxon>Brachionidae</taxon>
        <taxon>Brachionus</taxon>
    </lineage>
</organism>
<proteinExistence type="predicted"/>
<dbReference type="AlphaFoldDB" id="A0A3M7QMM6"/>
<feature type="domain" description="Ankyrin repeat" evidence="9">
    <location>
        <begin position="197"/>
        <end position="470"/>
    </location>
</feature>
<keyword evidence="4 8" id="KW-0040">ANK repeat</keyword>
<accession>A0A3M7QMM6</accession>
<dbReference type="Gene3D" id="1.25.40.20">
    <property type="entry name" value="Ankyrin repeat-containing domain"/>
    <property type="match status" value="1"/>
</dbReference>
<evidence type="ECO:0000256" key="6">
    <source>
        <dbReference type="ARBA" id="ARBA00023186"/>
    </source>
</evidence>
<dbReference type="InterPro" id="IPR021832">
    <property type="entry name" value="ANKRD13"/>
</dbReference>
<evidence type="ECO:0000256" key="1">
    <source>
        <dbReference type="ARBA" id="ARBA00004586"/>
    </source>
</evidence>
<evidence type="ECO:0000256" key="7">
    <source>
        <dbReference type="ARBA" id="ARBA00037107"/>
    </source>
</evidence>
<name>A0A3M7QMM6_BRAPC</name>
<keyword evidence="3" id="KW-0256">Endoplasmic reticulum</keyword>
<dbReference type="Proteomes" id="UP000276133">
    <property type="component" value="Unassembled WGS sequence"/>
</dbReference>
<dbReference type="PANTHER" id="PTHR12447">
    <property type="entry name" value="ANKYRIN REPEAT DOMAIN-CONTAINING PROTEIN 13"/>
    <property type="match status" value="1"/>
</dbReference>
<protein>
    <submittedName>
        <fullName evidence="10">Ankyrin repeat domain-containing 13C</fullName>
    </submittedName>
</protein>
<dbReference type="SMART" id="SM00248">
    <property type="entry name" value="ANK"/>
    <property type="match status" value="2"/>
</dbReference>
<evidence type="ECO:0000313" key="11">
    <source>
        <dbReference type="Proteomes" id="UP000276133"/>
    </source>
</evidence>
<dbReference type="InterPro" id="IPR002110">
    <property type="entry name" value="Ankyrin_rpt"/>
</dbReference>
<dbReference type="Pfam" id="PF11904">
    <property type="entry name" value="ANKRD13_C"/>
    <property type="match status" value="1"/>
</dbReference>
<keyword evidence="6" id="KW-0143">Chaperone</keyword>